<dbReference type="InterPro" id="IPR010497">
    <property type="entry name" value="Epoxide_hydro_N"/>
</dbReference>
<dbReference type="KEGG" id="amd:AMED_6850"/>
<dbReference type="SUPFAM" id="SSF53474">
    <property type="entry name" value="alpha/beta-Hydrolases"/>
    <property type="match status" value="1"/>
</dbReference>
<dbReference type="GO" id="GO:0097176">
    <property type="term" value="P:epoxide metabolic process"/>
    <property type="evidence" value="ECO:0007669"/>
    <property type="project" value="TreeGrafter"/>
</dbReference>
<dbReference type="PANTHER" id="PTHR21661">
    <property type="entry name" value="EPOXIDE HYDROLASE 1-RELATED"/>
    <property type="match status" value="1"/>
</dbReference>
<dbReference type="InterPro" id="IPR016292">
    <property type="entry name" value="Epoxide_hydrolase"/>
</dbReference>
<proteinExistence type="inferred from homology"/>
<dbReference type="OrthoDB" id="4654311at2"/>
<protein>
    <submittedName>
        <fullName evidence="5">Microsomal epoxide hydrolase</fullName>
    </submittedName>
</protein>
<reference evidence="5 6" key="1">
    <citation type="journal article" date="2010" name="Cell Res.">
        <title>Complete genome sequence of the rifamycin SV-producing Amycolatopsis mediterranei U32 revealed its genetic characteristics in phylogeny and metabolism.</title>
        <authorList>
            <person name="Zhao W."/>
            <person name="Zhong Y."/>
            <person name="Yuan H."/>
            <person name="Wang J."/>
            <person name="Zheng H."/>
            <person name="Wang Y."/>
            <person name="Cen X."/>
            <person name="Xu F."/>
            <person name="Bai J."/>
            <person name="Han X."/>
            <person name="Lu G."/>
            <person name="Zhu Y."/>
            <person name="Shao Z."/>
            <person name="Yan H."/>
            <person name="Li C."/>
            <person name="Peng N."/>
            <person name="Zhang Z."/>
            <person name="Zhang Y."/>
            <person name="Lin W."/>
            <person name="Fan Y."/>
            <person name="Qin Z."/>
            <person name="Hu Y."/>
            <person name="Zhu B."/>
            <person name="Wang S."/>
            <person name="Ding X."/>
            <person name="Zhao G.P."/>
        </authorList>
    </citation>
    <scope>NUCLEOTIDE SEQUENCE [LARGE SCALE GENOMIC DNA]</scope>
    <source>
        <strain evidence="6">U-32</strain>
    </source>
</reference>
<dbReference type="GeneID" id="92874501"/>
<dbReference type="GO" id="GO:0004301">
    <property type="term" value="F:epoxide hydrolase activity"/>
    <property type="evidence" value="ECO:0007669"/>
    <property type="project" value="TreeGrafter"/>
</dbReference>
<sequence>MEPFRVQIPQAQLDDLARRLAETRWPVGLPEAGWDRGVPVGYLKDLAEYWRTEFDWRKVEERLNAFPQFTTTIDGANVHFLHVRSPEPDATPMIITHGWPGSVVEFLDVIGPLTDPRAHGGDPGDAFHLVIPSMPGFGFSGPAPDGGWNTQRVAGAWAQLMAELDYERYIAQGVDFGSGVALVLGLQDAEHVLAVHLNTLVTAPGDDPADLEDLSEADQHSWGKSDTFAKILSGSMKLQATRPHTVAYGLSDSPVGQLAWVIEKYRDWADTRGGLPEDAIERDKVLAIPAIYWLTQTAGSSGQFYYESVDFLPISPGAGRYFELTVPLGVAVFPHAPFKPVRRWAEREFSTIQHWNEYDRGGNFPAMEVPDLYVAELQEFGRLVKER</sequence>
<dbReference type="Gene3D" id="3.40.50.1820">
    <property type="entry name" value="alpha/beta hydrolase"/>
    <property type="match status" value="1"/>
</dbReference>
<dbReference type="InterPro" id="IPR029058">
    <property type="entry name" value="AB_hydrolase_fold"/>
</dbReference>
<dbReference type="RefSeq" id="WP_013228618.1">
    <property type="nucleotide sequence ID" value="NC_014318.1"/>
</dbReference>
<dbReference type="PRINTS" id="PR00412">
    <property type="entry name" value="EPOXHYDRLASE"/>
</dbReference>
<evidence type="ECO:0000259" key="4">
    <source>
        <dbReference type="Pfam" id="PF06441"/>
    </source>
</evidence>
<dbReference type="EMBL" id="CP002000">
    <property type="protein sequence ID" value="ADJ48573.1"/>
    <property type="molecule type" value="Genomic_DNA"/>
</dbReference>
<keyword evidence="3 5" id="KW-0378">Hydrolase</keyword>
<evidence type="ECO:0000256" key="3">
    <source>
        <dbReference type="ARBA" id="ARBA00022801"/>
    </source>
</evidence>
<dbReference type="Proteomes" id="UP000000328">
    <property type="component" value="Chromosome"/>
</dbReference>
<evidence type="ECO:0000256" key="2">
    <source>
        <dbReference type="ARBA" id="ARBA00022797"/>
    </source>
</evidence>
<dbReference type="Pfam" id="PF06441">
    <property type="entry name" value="EHN"/>
    <property type="match status" value="1"/>
</dbReference>
<dbReference type="HOGENOM" id="CLU_019414_0_1_11"/>
<comment type="similarity">
    <text evidence="1">Belongs to the peptidase S33 family.</text>
</comment>
<evidence type="ECO:0000256" key="1">
    <source>
        <dbReference type="ARBA" id="ARBA00010088"/>
    </source>
</evidence>
<name>A0A0H3DER3_AMYMU</name>
<dbReference type="PANTHER" id="PTHR21661:SF35">
    <property type="entry name" value="EPOXIDE HYDROLASE"/>
    <property type="match status" value="1"/>
</dbReference>
<dbReference type="PIRSF" id="PIRSF001112">
    <property type="entry name" value="Epoxide_hydrolase"/>
    <property type="match status" value="1"/>
</dbReference>
<dbReference type="PATRIC" id="fig|749927.5.peg.7125"/>
<gene>
    <name evidence="5" type="ordered locus">AMED_6850</name>
</gene>
<evidence type="ECO:0000313" key="6">
    <source>
        <dbReference type="Proteomes" id="UP000000328"/>
    </source>
</evidence>
<dbReference type="eggNOG" id="COG0596">
    <property type="taxonomic scope" value="Bacteria"/>
</dbReference>
<keyword evidence="2" id="KW-0058">Aromatic hydrocarbons catabolism</keyword>
<feature type="domain" description="Epoxide hydrolase N-terminal" evidence="4">
    <location>
        <begin position="1"/>
        <end position="106"/>
    </location>
</feature>
<accession>A0A0H3DER3</accession>
<evidence type="ECO:0000313" key="5">
    <source>
        <dbReference type="EMBL" id="ADJ48573.1"/>
    </source>
</evidence>
<dbReference type="AlphaFoldDB" id="A0A0H3DER3"/>
<dbReference type="InterPro" id="IPR000639">
    <property type="entry name" value="Epox_hydrolase-like"/>
</dbReference>
<organism evidence="5 6">
    <name type="scientific">Amycolatopsis mediterranei (strain U-32)</name>
    <dbReference type="NCBI Taxonomy" id="749927"/>
    <lineage>
        <taxon>Bacteria</taxon>
        <taxon>Bacillati</taxon>
        <taxon>Actinomycetota</taxon>
        <taxon>Actinomycetes</taxon>
        <taxon>Pseudonocardiales</taxon>
        <taxon>Pseudonocardiaceae</taxon>
        <taxon>Amycolatopsis</taxon>
    </lineage>
</organism>